<dbReference type="OrthoDB" id="289654at2759"/>
<dbReference type="GO" id="GO:0004674">
    <property type="term" value="F:protein serine/threonine kinase activity"/>
    <property type="evidence" value="ECO:0007669"/>
    <property type="project" value="UniProtKB-KW"/>
</dbReference>
<dbReference type="InterPro" id="IPR017441">
    <property type="entry name" value="Protein_kinase_ATP_BS"/>
</dbReference>
<dbReference type="GO" id="GO:0005524">
    <property type="term" value="F:ATP binding"/>
    <property type="evidence" value="ECO:0007669"/>
    <property type="project" value="UniProtKB-UniRule"/>
</dbReference>
<dbReference type="PROSITE" id="PS00107">
    <property type="entry name" value="PROTEIN_KINASE_ATP"/>
    <property type="match status" value="1"/>
</dbReference>
<comment type="catalytic activity">
    <reaction evidence="13">
        <text>L-threonyl-[protein] + ATP = O-phospho-L-threonyl-[protein] + ADP + H(+)</text>
        <dbReference type="Rhea" id="RHEA:46608"/>
        <dbReference type="Rhea" id="RHEA-COMP:11060"/>
        <dbReference type="Rhea" id="RHEA-COMP:11605"/>
        <dbReference type="ChEBI" id="CHEBI:15378"/>
        <dbReference type="ChEBI" id="CHEBI:30013"/>
        <dbReference type="ChEBI" id="CHEBI:30616"/>
        <dbReference type="ChEBI" id="CHEBI:61977"/>
        <dbReference type="ChEBI" id="CHEBI:456216"/>
        <dbReference type="EC" id="2.7.11.1"/>
    </reaction>
</comment>
<evidence type="ECO:0000256" key="1">
    <source>
        <dbReference type="ARBA" id="ARBA00001946"/>
    </source>
</evidence>
<evidence type="ECO:0000256" key="19">
    <source>
        <dbReference type="RuleBase" id="RU000304"/>
    </source>
</evidence>
<dbReference type="InterPro" id="IPR030616">
    <property type="entry name" value="Aur-like"/>
</dbReference>
<organism evidence="21 22">
    <name type="scientific">Stentor coeruleus</name>
    <dbReference type="NCBI Taxonomy" id="5963"/>
    <lineage>
        <taxon>Eukaryota</taxon>
        <taxon>Sar</taxon>
        <taxon>Alveolata</taxon>
        <taxon>Ciliophora</taxon>
        <taxon>Postciliodesmatophora</taxon>
        <taxon>Heterotrichea</taxon>
        <taxon>Heterotrichida</taxon>
        <taxon>Stentoridae</taxon>
        <taxon>Stentor</taxon>
    </lineage>
</organism>
<keyword evidence="8 16" id="KW-0547">Nucleotide-binding</keyword>
<evidence type="ECO:0000256" key="11">
    <source>
        <dbReference type="ARBA" id="ARBA00022840"/>
    </source>
</evidence>
<proteinExistence type="inferred from homology"/>
<comment type="caution">
    <text evidence="21">The sequence shown here is derived from an EMBL/GenBank/DDBJ whole genome shotgun (WGS) entry which is preliminary data.</text>
</comment>
<evidence type="ECO:0000256" key="14">
    <source>
        <dbReference type="ARBA" id="ARBA00048679"/>
    </source>
</evidence>
<sequence>MGCSLLYSSSSKKNHLTIDTKKQFPRVKSSPILFSNTTNFYDDYATIKYLGSGAFSEVMLCLHRPSNQYRALKIIKKSLINSSFYYADSELKEAKIMKILNHQHIIRYFEYFEDSNCFYVSLEYCERGDLYSEIKKVVRFTEEASAEIMLQLLSAVQYLHDKKIVHRDLKLQNILLITTPNSISIKIADFGSACWLSNNFKAQGLFGTPCFQAPEVLNGIYDEKVDIWSCGVILYALLQGEILYKEEDIKNLDNKSLDFSIDHSDFNNKTLLIDFLKHLIRINPEERFTAKDALNHPWIKKYAEKNMGTSSTE</sequence>
<evidence type="ECO:0000256" key="17">
    <source>
        <dbReference type="PIRSR" id="PIRSR630616-3"/>
    </source>
</evidence>
<evidence type="ECO:0000259" key="20">
    <source>
        <dbReference type="PROSITE" id="PS50011"/>
    </source>
</evidence>
<evidence type="ECO:0000256" key="5">
    <source>
        <dbReference type="ARBA" id="ARBA00022679"/>
    </source>
</evidence>
<name>A0A1R2C937_9CILI</name>
<protein>
    <recommendedName>
        <fullName evidence="3">non-specific serine/threonine protein kinase</fullName>
        <ecNumber evidence="3">2.7.11.1</ecNumber>
    </recommendedName>
</protein>
<evidence type="ECO:0000313" key="21">
    <source>
        <dbReference type="EMBL" id="OMJ85501.1"/>
    </source>
</evidence>
<evidence type="ECO:0000256" key="9">
    <source>
        <dbReference type="ARBA" id="ARBA00022777"/>
    </source>
</evidence>
<keyword evidence="22" id="KW-1185">Reference proteome</keyword>
<keyword evidence="10" id="KW-0106">Calcium</keyword>
<evidence type="ECO:0000256" key="4">
    <source>
        <dbReference type="ARBA" id="ARBA00022527"/>
    </source>
</evidence>
<evidence type="ECO:0000256" key="16">
    <source>
        <dbReference type="PIRSR" id="PIRSR630616-2"/>
    </source>
</evidence>
<dbReference type="GO" id="GO:0046872">
    <property type="term" value="F:metal ion binding"/>
    <property type="evidence" value="ECO:0007669"/>
    <property type="project" value="UniProtKB-KW"/>
</dbReference>
<dbReference type="Proteomes" id="UP000187209">
    <property type="component" value="Unassembled WGS sequence"/>
</dbReference>
<evidence type="ECO:0000313" key="22">
    <source>
        <dbReference type="Proteomes" id="UP000187209"/>
    </source>
</evidence>
<dbReference type="Pfam" id="PF00069">
    <property type="entry name" value="Pkinase"/>
    <property type="match status" value="1"/>
</dbReference>
<comment type="similarity">
    <text evidence="12">Belongs to the protein kinase superfamily. Ser/Thr protein kinase family. CDPK subfamily.</text>
</comment>
<dbReference type="EMBL" id="MPUH01000235">
    <property type="protein sequence ID" value="OMJ85501.1"/>
    <property type="molecule type" value="Genomic_DNA"/>
</dbReference>
<dbReference type="FunFam" id="1.10.510.10:FF:000571">
    <property type="entry name" value="Maternal embryonic leucine zipper kinase"/>
    <property type="match status" value="1"/>
</dbReference>
<comment type="cofactor">
    <cofactor evidence="1">
        <name>Mg(2+)</name>
        <dbReference type="ChEBI" id="CHEBI:18420"/>
    </cofactor>
</comment>
<feature type="binding site" evidence="16">
    <location>
        <position position="73"/>
    </location>
    <ligand>
        <name>ATP</name>
        <dbReference type="ChEBI" id="CHEBI:30616"/>
    </ligand>
</feature>
<evidence type="ECO:0000256" key="18">
    <source>
        <dbReference type="PROSITE-ProRule" id="PRU10141"/>
    </source>
</evidence>
<dbReference type="SUPFAM" id="SSF56112">
    <property type="entry name" value="Protein kinase-like (PK-like)"/>
    <property type="match status" value="1"/>
</dbReference>
<accession>A0A1R2C937</accession>
<feature type="domain" description="Protein kinase" evidence="20">
    <location>
        <begin position="44"/>
        <end position="299"/>
    </location>
</feature>
<reference evidence="21 22" key="1">
    <citation type="submission" date="2016-11" db="EMBL/GenBank/DDBJ databases">
        <title>The macronuclear genome of Stentor coeruleus: a giant cell with tiny introns.</title>
        <authorList>
            <person name="Slabodnick M."/>
            <person name="Ruby J.G."/>
            <person name="Reiff S.B."/>
            <person name="Swart E.C."/>
            <person name="Gosai S."/>
            <person name="Prabakaran S."/>
            <person name="Witkowska E."/>
            <person name="Larue G.E."/>
            <person name="Fisher S."/>
            <person name="Freeman R.M."/>
            <person name="Gunawardena J."/>
            <person name="Chu W."/>
            <person name="Stover N.A."/>
            <person name="Gregory B.D."/>
            <person name="Nowacki M."/>
            <person name="Derisi J."/>
            <person name="Roy S.W."/>
            <person name="Marshall W.F."/>
            <person name="Sood P."/>
        </authorList>
    </citation>
    <scope>NUCLEOTIDE SEQUENCE [LARGE SCALE GENOMIC DNA]</scope>
    <source>
        <strain evidence="21">WM001</strain>
    </source>
</reference>
<dbReference type="InterPro" id="IPR011009">
    <property type="entry name" value="Kinase-like_dom_sf"/>
</dbReference>
<evidence type="ECO:0000256" key="12">
    <source>
        <dbReference type="ARBA" id="ARBA00024334"/>
    </source>
</evidence>
<keyword evidence="9" id="KW-0418">Kinase</keyword>
<evidence type="ECO:0000256" key="6">
    <source>
        <dbReference type="ARBA" id="ARBA00022723"/>
    </source>
</evidence>
<evidence type="ECO:0000256" key="2">
    <source>
        <dbReference type="ARBA" id="ARBA00011245"/>
    </source>
</evidence>
<evidence type="ECO:0000256" key="15">
    <source>
        <dbReference type="PIRSR" id="PIRSR630616-1"/>
    </source>
</evidence>
<evidence type="ECO:0000256" key="13">
    <source>
        <dbReference type="ARBA" id="ARBA00047899"/>
    </source>
</evidence>
<comment type="subunit">
    <text evidence="2">Monomer.</text>
</comment>
<keyword evidence="7" id="KW-0677">Repeat</keyword>
<evidence type="ECO:0000256" key="10">
    <source>
        <dbReference type="ARBA" id="ARBA00022837"/>
    </source>
</evidence>
<keyword evidence="5" id="KW-0808">Transferase</keyword>
<comment type="catalytic activity">
    <reaction evidence="14">
        <text>L-seryl-[protein] + ATP = O-phospho-L-seryl-[protein] + ADP + H(+)</text>
        <dbReference type="Rhea" id="RHEA:17989"/>
        <dbReference type="Rhea" id="RHEA-COMP:9863"/>
        <dbReference type="Rhea" id="RHEA-COMP:11604"/>
        <dbReference type="ChEBI" id="CHEBI:15378"/>
        <dbReference type="ChEBI" id="CHEBI:29999"/>
        <dbReference type="ChEBI" id="CHEBI:30616"/>
        <dbReference type="ChEBI" id="CHEBI:83421"/>
        <dbReference type="ChEBI" id="CHEBI:456216"/>
        <dbReference type="EC" id="2.7.11.1"/>
    </reaction>
</comment>
<keyword evidence="11 16" id="KW-0067">ATP-binding</keyword>
<dbReference type="PROSITE" id="PS50011">
    <property type="entry name" value="PROTEIN_KINASE_DOM"/>
    <property type="match status" value="1"/>
</dbReference>
<keyword evidence="6" id="KW-0479">Metal-binding</keyword>
<keyword evidence="4 19" id="KW-0723">Serine/threonine-protein kinase</keyword>
<dbReference type="EC" id="2.7.11.1" evidence="3"/>
<dbReference type="AlphaFoldDB" id="A0A1R2C937"/>
<dbReference type="InterPro" id="IPR008271">
    <property type="entry name" value="Ser/Thr_kinase_AS"/>
</dbReference>
<feature type="binding site" evidence="16">
    <location>
        <position position="189"/>
    </location>
    <ligand>
        <name>ATP</name>
        <dbReference type="ChEBI" id="CHEBI:30616"/>
    </ligand>
</feature>
<feature type="cross-link" description="Glycyl lysine isopeptide (Lys-Gly) (interchain with G-Cter in SUMO2)" evidence="17">
    <location>
        <position position="170"/>
    </location>
</feature>
<evidence type="ECO:0000256" key="3">
    <source>
        <dbReference type="ARBA" id="ARBA00012513"/>
    </source>
</evidence>
<gene>
    <name evidence="21" type="ORF">SteCoe_13190</name>
</gene>
<feature type="active site" description="Proton acceptor" evidence="15">
    <location>
        <position position="168"/>
    </location>
</feature>
<dbReference type="InterPro" id="IPR000719">
    <property type="entry name" value="Prot_kinase_dom"/>
</dbReference>
<dbReference type="Gene3D" id="1.10.510.10">
    <property type="entry name" value="Transferase(Phosphotransferase) domain 1"/>
    <property type="match status" value="1"/>
</dbReference>
<dbReference type="FunFam" id="3.30.200.20:FF:000315">
    <property type="entry name" value="Calcium-dependent protein kinase 3"/>
    <property type="match status" value="1"/>
</dbReference>
<evidence type="ECO:0000256" key="8">
    <source>
        <dbReference type="ARBA" id="ARBA00022741"/>
    </source>
</evidence>
<evidence type="ECO:0000256" key="7">
    <source>
        <dbReference type="ARBA" id="ARBA00022737"/>
    </source>
</evidence>
<feature type="binding site" evidence="18">
    <location>
        <position position="77"/>
    </location>
    <ligand>
        <name>ATP</name>
        <dbReference type="ChEBI" id="CHEBI:30616"/>
    </ligand>
</feature>
<dbReference type="PANTHER" id="PTHR24350">
    <property type="entry name" value="SERINE/THREONINE-PROTEIN KINASE IAL-RELATED"/>
    <property type="match status" value="1"/>
</dbReference>
<dbReference type="PROSITE" id="PS00108">
    <property type="entry name" value="PROTEIN_KINASE_ST"/>
    <property type="match status" value="1"/>
</dbReference>
<dbReference type="SMART" id="SM00220">
    <property type="entry name" value="S_TKc"/>
    <property type="match status" value="1"/>
</dbReference>